<gene>
    <name evidence="5" type="ORF">V6255_06425</name>
</gene>
<evidence type="ECO:0000313" key="5">
    <source>
        <dbReference type="EMBL" id="MEL0658776.1"/>
    </source>
</evidence>
<dbReference type="Proteomes" id="UP001366060">
    <property type="component" value="Unassembled WGS sequence"/>
</dbReference>
<organism evidence="5 6">
    <name type="scientific">Psychromonas arctica</name>
    <dbReference type="NCBI Taxonomy" id="168275"/>
    <lineage>
        <taxon>Bacteria</taxon>
        <taxon>Pseudomonadati</taxon>
        <taxon>Pseudomonadota</taxon>
        <taxon>Gammaproteobacteria</taxon>
        <taxon>Alteromonadales</taxon>
        <taxon>Psychromonadaceae</taxon>
        <taxon>Psychromonas</taxon>
    </lineage>
</organism>
<keyword evidence="5" id="KW-0315">Glutamine amidotransferase</keyword>
<dbReference type="InterPro" id="IPR002818">
    <property type="entry name" value="DJ-1/PfpI"/>
</dbReference>
<dbReference type="RefSeq" id="WP_341627409.1">
    <property type="nucleotide sequence ID" value="NZ_JBAKBA010000011.1"/>
</dbReference>
<keyword evidence="1" id="KW-0346">Stress response</keyword>
<name>A0ABU9HAX3_9GAMM</name>
<evidence type="ECO:0000259" key="4">
    <source>
        <dbReference type="Pfam" id="PF01965"/>
    </source>
</evidence>
<feature type="domain" description="DJ-1/PfpI" evidence="4">
    <location>
        <begin position="27"/>
        <end position="223"/>
    </location>
</feature>
<dbReference type="Pfam" id="PF01965">
    <property type="entry name" value="DJ-1_PfpI"/>
    <property type="match status" value="1"/>
</dbReference>
<dbReference type="InterPro" id="IPR029062">
    <property type="entry name" value="Class_I_gatase-like"/>
</dbReference>
<dbReference type="InterPro" id="IPR050325">
    <property type="entry name" value="Prot/Nucl_acid_deglycase"/>
</dbReference>
<comment type="caution">
    <text evidence="5">The sequence shown here is derived from an EMBL/GenBank/DDBJ whole genome shotgun (WGS) entry which is preliminary data.</text>
</comment>
<protein>
    <submittedName>
        <fullName evidence="5">Type 1 glutamine amidotransferase domain-containing protein</fullName>
    </submittedName>
</protein>
<comment type="similarity">
    <text evidence="3">Belongs to the peptidase C56 family. HSP31-like subfamily.</text>
</comment>
<dbReference type="SUPFAM" id="SSF52317">
    <property type="entry name" value="Class I glutamine amidotransferase-like"/>
    <property type="match status" value="1"/>
</dbReference>
<reference evidence="5 6" key="1">
    <citation type="submission" date="2024-02" db="EMBL/GenBank/DDBJ databases">
        <title>Bacteria isolated from the canopy kelp, Nereocystis luetkeana.</title>
        <authorList>
            <person name="Pfister C.A."/>
            <person name="Younker I.T."/>
            <person name="Light S.H."/>
        </authorList>
    </citation>
    <scope>NUCLEOTIDE SEQUENCE [LARGE SCALE GENOMIC DNA]</scope>
    <source>
        <strain evidence="5 6">TI.2.07</strain>
    </source>
</reference>
<evidence type="ECO:0000256" key="1">
    <source>
        <dbReference type="ARBA" id="ARBA00023016"/>
    </source>
</evidence>
<accession>A0ABU9HAX3</accession>
<keyword evidence="2" id="KW-0456">Lyase</keyword>
<sequence length="228" mass="24693">MSKKILMVLTSHDKLGDTDHKTGFWVEEFAAPYYVFKDAGFDITLASPLGGQPPIDPTSQLSDFETDATKRYDQDEVVKEELANTVVLSSVNESDYDSVFYPGGHGPLWDLAYNTDSIKLIESFLAANKPVGAVCHASAVLLDIKDASGEFVIKGKAVAGFTNSEEDAVQLTDIVPFLVEDELIKRGADYQKVDDFAAFAVQDGLIISGQNPASSELVAEKLVAHLNA</sequence>
<dbReference type="PANTHER" id="PTHR48094:SF11">
    <property type="entry name" value="GLUTATHIONE-INDEPENDENT GLYOXALASE HSP31-RELATED"/>
    <property type="match status" value="1"/>
</dbReference>
<proteinExistence type="inferred from homology"/>
<evidence type="ECO:0000313" key="6">
    <source>
        <dbReference type="Proteomes" id="UP001366060"/>
    </source>
</evidence>
<keyword evidence="6" id="KW-1185">Reference proteome</keyword>
<evidence type="ECO:0000256" key="2">
    <source>
        <dbReference type="ARBA" id="ARBA00023239"/>
    </source>
</evidence>
<dbReference type="CDD" id="cd03141">
    <property type="entry name" value="GATase1_Hsp31_like"/>
    <property type="match status" value="1"/>
</dbReference>
<dbReference type="Gene3D" id="3.40.50.880">
    <property type="match status" value="1"/>
</dbReference>
<evidence type="ECO:0000256" key="3">
    <source>
        <dbReference type="ARBA" id="ARBA00038493"/>
    </source>
</evidence>
<dbReference type="EMBL" id="JBAKBA010000011">
    <property type="protein sequence ID" value="MEL0658776.1"/>
    <property type="molecule type" value="Genomic_DNA"/>
</dbReference>
<dbReference type="PANTHER" id="PTHR48094">
    <property type="entry name" value="PROTEIN/NUCLEIC ACID DEGLYCASE DJ-1-RELATED"/>
    <property type="match status" value="1"/>
</dbReference>